<dbReference type="PANTHER" id="PTHR30221">
    <property type="entry name" value="SMALL-CONDUCTANCE MECHANOSENSITIVE CHANNEL"/>
    <property type="match status" value="1"/>
</dbReference>
<accession>A0A437J5E9</accession>
<evidence type="ECO:0000256" key="3">
    <source>
        <dbReference type="ARBA" id="ARBA00022475"/>
    </source>
</evidence>
<keyword evidence="7" id="KW-0406">Ion transport</keyword>
<comment type="caution">
    <text evidence="11">The sequence shown here is derived from an EMBL/GenBank/DDBJ whole genome shotgun (WGS) entry which is preliminary data.</text>
</comment>
<comment type="function">
    <text evidence="7">Mechanosensitive channel that participates in the regulation of osmotic pressure changes within the cell, opening in response to stretch forces in the membrane lipid bilayer, without the need for other proteins. Contributes to normal resistance to hypoosmotic shock. Forms an ion channel of 1.0 nanosiemens conductance with a slight preference for anions.</text>
</comment>
<keyword evidence="12" id="KW-1185">Reference proteome</keyword>
<keyword evidence="7" id="KW-0997">Cell inner membrane</keyword>
<comment type="subunit">
    <text evidence="7">Homoheptamer.</text>
</comment>
<dbReference type="InterPro" id="IPR049142">
    <property type="entry name" value="MS_channel_1st"/>
</dbReference>
<dbReference type="InterPro" id="IPR010920">
    <property type="entry name" value="LSM_dom_sf"/>
</dbReference>
<dbReference type="Pfam" id="PF00924">
    <property type="entry name" value="MS_channel_2nd"/>
    <property type="match status" value="1"/>
</dbReference>
<evidence type="ECO:0000256" key="1">
    <source>
        <dbReference type="ARBA" id="ARBA00004651"/>
    </source>
</evidence>
<dbReference type="Gene3D" id="1.10.287.1260">
    <property type="match status" value="1"/>
</dbReference>
<evidence type="ECO:0000256" key="6">
    <source>
        <dbReference type="ARBA" id="ARBA00023136"/>
    </source>
</evidence>
<dbReference type="Proteomes" id="UP000282977">
    <property type="component" value="Unassembled WGS sequence"/>
</dbReference>
<dbReference type="Pfam" id="PF21088">
    <property type="entry name" value="MS_channel_1st"/>
    <property type="match status" value="1"/>
</dbReference>
<comment type="subcellular location">
    <subcellularLocation>
        <location evidence="7">Cell inner membrane</location>
        <topology evidence="7">Multi-pass membrane protein</topology>
    </subcellularLocation>
    <subcellularLocation>
        <location evidence="1">Cell membrane</location>
        <topology evidence="1">Multi-pass membrane protein</topology>
    </subcellularLocation>
</comment>
<dbReference type="SUPFAM" id="SSF82689">
    <property type="entry name" value="Mechanosensitive channel protein MscS (YggB), C-terminal domain"/>
    <property type="match status" value="1"/>
</dbReference>
<dbReference type="AlphaFoldDB" id="A0A437J5E9"/>
<dbReference type="InterPro" id="IPR011066">
    <property type="entry name" value="MscS_channel_C_sf"/>
</dbReference>
<dbReference type="SUPFAM" id="SSF82861">
    <property type="entry name" value="Mechanosensitive channel protein MscS (YggB), transmembrane region"/>
    <property type="match status" value="1"/>
</dbReference>
<keyword evidence="7" id="KW-0407">Ion channel</keyword>
<evidence type="ECO:0000256" key="5">
    <source>
        <dbReference type="ARBA" id="ARBA00022989"/>
    </source>
</evidence>
<dbReference type="SUPFAM" id="SSF50182">
    <property type="entry name" value="Sm-like ribonucleoproteins"/>
    <property type="match status" value="1"/>
</dbReference>
<evidence type="ECO:0000256" key="4">
    <source>
        <dbReference type="ARBA" id="ARBA00022692"/>
    </source>
</evidence>
<evidence type="ECO:0000259" key="8">
    <source>
        <dbReference type="Pfam" id="PF00924"/>
    </source>
</evidence>
<dbReference type="InterPro" id="IPR049278">
    <property type="entry name" value="MS_channel_C"/>
</dbReference>
<keyword evidence="5 7" id="KW-1133">Transmembrane helix</keyword>
<feature type="domain" description="Mechanosensitive ion channel MscS" evidence="8">
    <location>
        <begin position="201"/>
        <end position="267"/>
    </location>
</feature>
<feature type="domain" description="Mechanosensitive ion channel MscS C-terminal" evidence="9">
    <location>
        <begin position="273"/>
        <end position="357"/>
    </location>
</feature>
<feature type="transmembrane region" description="Helical" evidence="7">
    <location>
        <begin position="40"/>
        <end position="61"/>
    </location>
</feature>
<proteinExistence type="inferred from homology"/>
<reference evidence="11 12" key="1">
    <citation type="submission" date="2019-01" db="EMBL/GenBank/DDBJ databases">
        <authorList>
            <person name="Chen W.-M."/>
        </authorList>
    </citation>
    <scope>NUCLEOTIDE SEQUENCE [LARGE SCALE GENOMIC DNA]</scope>
    <source>
        <strain evidence="11 12">TLA-22</strain>
    </source>
</reference>
<dbReference type="InterPro" id="IPR045275">
    <property type="entry name" value="MscS_archaea/bacteria_type"/>
</dbReference>
<feature type="transmembrane region" description="Helical" evidence="7">
    <location>
        <begin position="149"/>
        <end position="173"/>
    </location>
</feature>
<comment type="similarity">
    <text evidence="2 7">Belongs to the MscS (TC 1.A.23) family.</text>
</comment>
<dbReference type="InterPro" id="IPR011014">
    <property type="entry name" value="MscS_channel_TM-2"/>
</dbReference>
<evidence type="ECO:0000313" key="11">
    <source>
        <dbReference type="EMBL" id="RVT40137.1"/>
    </source>
</evidence>
<keyword evidence="3" id="KW-1003">Cell membrane</keyword>
<feature type="transmembrane region" description="Helical" evidence="7">
    <location>
        <begin position="107"/>
        <end position="128"/>
    </location>
</feature>
<evidence type="ECO:0000313" key="12">
    <source>
        <dbReference type="Proteomes" id="UP000282977"/>
    </source>
</evidence>
<feature type="domain" description="Mechanosensitive ion channel transmembrane helices 2/3" evidence="10">
    <location>
        <begin position="159"/>
        <end position="199"/>
    </location>
</feature>
<name>A0A437J5E9_9SPHN</name>
<dbReference type="Gene3D" id="3.30.70.100">
    <property type="match status" value="1"/>
</dbReference>
<sequence length="388" mass="42832">MTAAKTTPKEPLVEINARPPDIQHMWDSTLRWFDLHGVEILVAAGFGFLIYLALGGIKRLAQRLRDRDGDAASFATVIGKAFSRTTHFFMIMVSARLVAGYANPPDLLLRTIQFLFTVAAVFQGAIWLREIILGLIERRTGEDNGSDTLSNAMGIIRLLVTVALFAIAVIVVLDNLGVNVTGLVAGLGVGGIAIGLAAQGIFSDLFAALSIIFDKPFRKGETINYDQTTATVERIGLKSTRLRAVTGEKKVISNANLLQKEITNYQHLDHRRIKFTIGLIYQTDPMLAERVPAILREVVESFDGIFIRCGLIAFGASSLDYELEFDVYLPDWDEIYKVRHKVGIAILKRFHKEGLEFAYPTQTTFTADPNGKMIMPYAPVTPARDAAS</sequence>
<dbReference type="GO" id="GO:0008381">
    <property type="term" value="F:mechanosensitive monoatomic ion channel activity"/>
    <property type="evidence" value="ECO:0007669"/>
    <property type="project" value="InterPro"/>
</dbReference>
<protein>
    <recommendedName>
        <fullName evidence="7">Small-conductance mechanosensitive channel</fullName>
    </recommendedName>
</protein>
<dbReference type="PANTHER" id="PTHR30221:SF1">
    <property type="entry name" value="SMALL-CONDUCTANCE MECHANOSENSITIVE CHANNEL"/>
    <property type="match status" value="1"/>
</dbReference>
<keyword evidence="4 7" id="KW-0812">Transmembrane</keyword>
<dbReference type="Pfam" id="PF21082">
    <property type="entry name" value="MS_channel_3rd"/>
    <property type="match status" value="1"/>
</dbReference>
<organism evidence="11 12">
    <name type="scientific">Sphingobium algorifonticola</name>
    <dbReference type="NCBI Taxonomy" id="2008318"/>
    <lineage>
        <taxon>Bacteria</taxon>
        <taxon>Pseudomonadati</taxon>
        <taxon>Pseudomonadota</taxon>
        <taxon>Alphaproteobacteria</taxon>
        <taxon>Sphingomonadales</taxon>
        <taxon>Sphingomonadaceae</taxon>
        <taxon>Sphingobium</taxon>
    </lineage>
</organism>
<dbReference type="Gene3D" id="2.30.30.60">
    <property type="match status" value="1"/>
</dbReference>
<feature type="transmembrane region" description="Helical" evidence="7">
    <location>
        <begin position="185"/>
        <end position="213"/>
    </location>
</feature>
<evidence type="ECO:0000256" key="7">
    <source>
        <dbReference type="RuleBase" id="RU369025"/>
    </source>
</evidence>
<dbReference type="InterPro" id="IPR006685">
    <property type="entry name" value="MscS_channel_2nd"/>
</dbReference>
<keyword evidence="7" id="KW-0813">Transport</keyword>
<dbReference type="EMBL" id="RZUL01000004">
    <property type="protein sequence ID" value="RVT40137.1"/>
    <property type="molecule type" value="Genomic_DNA"/>
</dbReference>
<evidence type="ECO:0000259" key="10">
    <source>
        <dbReference type="Pfam" id="PF21088"/>
    </source>
</evidence>
<evidence type="ECO:0000256" key="2">
    <source>
        <dbReference type="ARBA" id="ARBA00008017"/>
    </source>
</evidence>
<evidence type="ECO:0000259" key="9">
    <source>
        <dbReference type="Pfam" id="PF21082"/>
    </source>
</evidence>
<dbReference type="OrthoDB" id="9809206at2"/>
<gene>
    <name evidence="11" type="ORF">ENE74_12300</name>
</gene>
<dbReference type="GO" id="GO:0005886">
    <property type="term" value="C:plasma membrane"/>
    <property type="evidence" value="ECO:0007669"/>
    <property type="project" value="UniProtKB-SubCell"/>
</dbReference>
<dbReference type="RefSeq" id="WP_127691233.1">
    <property type="nucleotide sequence ID" value="NZ_RZUL01000004.1"/>
</dbReference>
<keyword evidence="6 7" id="KW-0472">Membrane</keyword>
<dbReference type="InterPro" id="IPR023408">
    <property type="entry name" value="MscS_beta-dom_sf"/>
</dbReference>